<keyword evidence="1" id="KW-0812">Transmembrane</keyword>
<protein>
    <submittedName>
        <fullName evidence="2">Uncharacterized protein</fullName>
    </submittedName>
</protein>
<evidence type="ECO:0000313" key="3">
    <source>
        <dbReference type="Proteomes" id="UP001257914"/>
    </source>
</evidence>
<keyword evidence="1" id="KW-1133">Transmembrane helix</keyword>
<feature type="transmembrane region" description="Helical" evidence="1">
    <location>
        <begin position="12"/>
        <end position="43"/>
    </location>
</feature>
<dbReference type="RefSeq" id="WP_315947731.1">
    <property type="nucleotide sequence ID" value="NZ_JAWCUA010000010.1"/>
</dbReference>
<gene>
    <name evidence="2" type="ORF">RT723_14220</name>
</gene>
<dbReference type="Proteomes" id="UP001257914">
    <property type="component" value="Unassembled WGS sequence"/>
</dbReference>
<evidence type="ECO:0000313" key="2">
    <source>
        <dbReference type="EMBL" id="MDU0114126.1"/>
    </source>
</evidence>
<reference evidence="2 3" key="1">
    <citation type="submission" date="2023-10" db="EMBL/GenBank/DDBJ databases">
        <title>Psychrosphaera aquimaarina strain SW33 isolated from seawater.</title>
        <authorList>
            <person name="Bayburt H."/>
            <person name="Kim J.M."/>
            <person name="Choi B.J."/>
            <person name="Jeon C.O."/>
        </authorList>
    </citation>
    <scope>NUCLEOTIDE SEQUENCE [LARGE SCALE GENOMIC DNA]</scope>
    <source>
        <strain evidence="2 3">KCTC 52743</strain>
    </source>
</reference>
<evidence type="ECO:0000256" key="1">
    <source>
        <dbReference type="SAM" id="Phobius"/>
    </source>
</evidence>
<dbReference type="EMBL" id="JAWCUA010000010">
    <property type="protein sequence ID" value="MDU0114126.1"/>
    <property type="molecule type" value="Genomic_DNA"/>
</dbReference>
<keyword evidence="1" id="KW-0472">Membrane</keyword>
<keyword evidence="3" id="KW-1185">Reference proteome</keyword>
<organism evidence="2 3">
    <name type="scientific">Psychrosphaera aquimarina</name>
    <dbReference type="NCBI Taxonomy" id="2044854"/>
    <lineage>
        <taxon>Bacteria</taxon>
        <taxon>Pseudomonadati</taxon>
        <taxon>Pseudomonadota</taxon>
        <taxon>Gammaproteobacteria</taxon>
        <taxon>Alteromonadales</taxon>
        <taxon>Pseudoalteromonadaceae</taxon>
        <taxon>Psychrosphaera</taxon>
    </lineage>
</organism>
<accession>A0ABU3R365</accession>
<comment type="caution">
    <text evidence="2">The sequence shown here is derived from an EMBL/GenBank/DDBJ whole genome shotgun (WGS) entry which is preliminary data.</text>
</comment>
<proteinExistence type="predicted"/>
<name>A0ABU3R365_9GAMM</name>
<sequence>MDINIKSAIDKLAMTLGAIISIHCFELNIIITIIISISVVLLVSKVYGQPVRDGIDQGVITKDELTKMLFKSPYPWIGGF</sequence>